<feature type="transmembrane region" description="Helical" evidence="1">
    <location>
        <begin position="6"/>
        <end position="29"/>
    </location>
</feature>
<proteinExistence type="predicted"/>
<organism evidence="2 3">
    <name type="scientific">Ambispora gerdemannii</name>
    <dbReference type="NCBI Taxonomy" id="144530"/>
    <lineage>
        <taxon>Eukaryota</taxon>
        <taxon>Fungi</taxon>
        <taxon>Fungi incertae sedis</taxon>
        <taxon>Mucoromycota</taxon>
        <taxon>Glomeromycotina</taxon>
        <taxon>Glomeromycetes</taxon>
        <taxon>Archaeosporales</taxon>
        <taxon>Ambisporaceae</taxon>
        <taxon>Ambispora</taxon>
    </lineage>
</organism>
<feature type="transmembrane region" description="Helical" evidence="1">
    <location>
        <begin position="117"/>
        <end position="138"/>
    </location>
</feature>
<feature type="transmembrane region" description="Helical" evidence="1">
    <location>
        <begin position="253"/>
        <end position="278"/>
    </location>
</feature>
<dbReference type="EMBL" id="CAJVPL010002242">
    <property type="protein sequence ID" value="CAG8604338.1"/>
    <property type="molecule type" value="Genomic_DNA"/>
</dbReference>
<dbReference type="OrthoDB" id="2405034at2759"/>
<reference evidence="2" key="1">
    <citation type="submission" date="2021-06" db="EMBL/GenBank/DDBJ databases">
        <authorList>
            <person name="Kallberg Y."/>
            <person name="Tangrot J."/>
            <person name="Rosling A."/>
        </authorList>
    </citation>
    <scope>NUCLEOTIDE SEQUENCE</scope>
    <source>
        <strain evidence="2">MT106</strain>
    </source>
</reference>
<feature type="transmembrane region" description="Helical" evidence="1">
    <location>
        <begin position="171"/>
        <end position="192"/>
    </location>
</feature>
<keyword evidence="1" id="KW-1133">Transmembrane helix</keyword>
<evidence type="ECO:0000313" key="2">
    <source>
        <dbReference type="EMBL" id="CAG8604338.1"/>
    </source>
</evidence>
<keyword evidence="3" id="KW-1185">Reference proteome</keyword>
<dbReference type="AlphaFoldDB" id="A0A9N9GIC7"/>
<feature type="transmembrane region" description="Helical" evidence="1">
    <location>
        <begin position="213"/>
        <end position="233"/>
    </location>
</feature>
<sequence length="382" mass="43231">MPEYSPPTIVFIFLTSTCILLTSSLLIIILKSKSYFGKWTLFQLTLCSLIENLANLPAVLVYGNDLQDRAFETPLCIIQQKISGFFFSQFQIFPAVLSFYLWWALIRNDTEIEKKCLRYVSGALWFYAFGNNIVRIILLRNEEHWGVVARRFNCSAIVTEASWLAWLVPSMLMTTIAAFFSCQAGFVLFFHWRKFSRRQNRRNAIKLGQAVRLSLSSFLYVSVLLSALIPSIVTKLNGTFVNNITPADYTTSIGGILLFLVFGTTSTAAIFLPCCYYLPPNVKRPLNEDSFNSDSYPYNPTNDETIEAAEKQQQQPSMDLIIIKENKEQEPTFMSVTSEKVLLNNMSAESSVADIGSFSSDSSQFEPNLLDGTAVFEVIEVY</sequence>
<name>A0A9N9GIC7_9GLOM</name>
<feature type="transmembrane region" description="Helical" evidence="1">
    <location>
        <begin position="82"/>
        <end position="105"/>
    </location>
</feature>
<dbReference type="Proteomes" id="UP000789831">
    <property type="component" value="Unassembled WGS sequence"/>
</dbReference>
<gene>
    <name evidence="2" type="ORF">AGERDE_LOCUS9261</name>
</gene>
<keyword evidence="1" id="KW-0812">Transmembrane</keyword>
<comment type="caution">
    <text evidence="2">The sequence shown here is derived from an EMBL/GenBank/DDBJ whole genome shotgun (WGS) entry which is preliminary data.</text>
</comment>
<evidence type="ECO:0000313" key="3">
    <source>
        <dbReference type="Proteomes" id="UP000789831"/>
    </source>
</evidence>
<accession>A0A9N9GIC7</accession>
<evidence type="ECO:0000256" key="1">
    <source>
        <dbReference type="SAM" id="Phobius"/>
    </source>
</evidence>
<protein>
    <submittedName>
        <fullName evidence="2">2899_t:CDS:1</fullName>
    </submittedName>
</protein>
<keyword evidence="1" id="KW-0472">Membrane</keyword>